<dbReference type="EMBL" id="JACAZF010000005">
    <property type="protein sequence ID" value="KAF7304181.1"/>
    <property type="molecule type" value="Genomic_DNA"/>
</dbReference>
<dbReference type="RefSeq" id="XP_037221153.1">
    <property type="nucleotide sequence ID" value="XM_037363232.1"/>
</dbReference>
<dbReference type="AlphaFoldDB" id="A0A8H6ST20"/>
<dbReference type="OrthoDB" id="3236156at2759"/>
<evidence type="ECO:0000256" key="1">
    <source>
        <dbReference type="SAM" id="MobiDB-lite"/>
    </source>
</evidence>
<feature type="region of interest" description="Disordered" evidence="1">
    <location>
        <begin position="1"/>
        <end position="20"/>
    </location>
</feature>
<dbReference type="Proteomes" id="UP000636479">
    <property type="component" value="Unassembled WGS sequence"/>
</dbReference>
<accession>A0A8H6ST20</accession>
<reference evidence="2" key="1">
    <citation type="submission" date="2020-05" db="EMBL/GenBank/DDBJ databases">
        <title>Mycena genomes resolve the evolution of fungal bioluminescence.</title>
        <authorList>
            <person name="Tsai I.J."/>
        </authorList>
    </citation>
    <scope>NUCLEOTIDE SEQUENCE</scope>
    <source>
        <strain evidence="2">171206Taipei</strain>
    </source>
</reference>
<gene>
    <name evidence="2" type="ORF">MIND_00650200</name>
</gene>
<keyword evidence="3" id="KW-1185">Reference proteome</keyword>
<evidence type="ECO:0000313" key="2">
    <source>
        <dbReference type="EMBL" id="KAF7304181.1"/>
    </source>
</evidence>
<comment type="caution">
    <text evidence="2">The sequence shown here is derived from an EMBL/GenBank/DDBJ whole genome shotgun (WGS) entry which is preliminary data.</text>
</comment>
<proteinExistence type="predicted"/>
<sequence length="292" mass="32418">MQLAKELAETPDLTASSDGTGHKHIEYVSRAVSYKVDGNQKMRTLGIHSASDKSAQTQFNGLKGLLDEFAEVWNSSPSAKTSKLFFYKESYAEKLRGTSGDHAKDVKKQHFDLLQTWKDSVRDSKLGWQKIVQLPAEELTVMLGMLKEKVIDERGGVGVYMHMSMDQVRAMDMEILQALVVELGGKEYNALPESEQRKLSLFVWGGCCMHKDLNTIKGGDKTMQAYWDTNGRIPPVTLANKVNAAILAEAHDDSEKVGQGGAHGQGFERNWSRGSKATPRGLEGYNFASKWS</sequence>
<organism evidence="2 3">
    <name type="scientific">Mycena indigotica</name>
    <dbReference type="NCBI Taxonomy" id="2126181"/>
    <lineage>
        <taxon>Eukaryota</taxon>
        <taxon>Fungi</taxon>
        <taxon>Dikarya</taxon>
        <taxon>Basidiomycota</taxon>
        <taxon>Agaricomycotina</taxon>
        <taxon>Agaricomycetes</taxon>
        <taxon>Agaricomycetidae</taxon>
        <taxon>Agaricales</taxon>
        <taxon>Marasmiineae</taxon>
        <taxon>Mycenaceae</taxon>
        <taxon>Mycena</taxon>
    </lineage>
</organism>
<name>A0A8H6ST20_9AGAR</name>
<feature type="region of interest" description="Disordered" evidence="1">
    <location>
        <begin position="254"/>
        <end position="275"/>
    </location>
</feature>
<protein>
    <submittedName>
        <fullName evidence="2">Uncharacterized protein</fullName>
    </submittedName>
</protein>
<evidence type="ECO:0000313" key="3">
    <source>
        <dbReference type="Proteomes" id="UP000636479"/>
    </source>
</evidence>
<dbReference type="GeneID" id="59345748"/>